<feature type="region of interest" description="Disordered" evidence="2">
    <location>
        <begin position="100"/>
        <end position="145"/>
    </location>
</feature>
<dbReference type="AlphaFoldDB" id="A0A4Q9M8I4"/>
<dbReference type="InterPro" id="IPR046520">
    <property type="entry name" value="DUF6697"/>
</dbReference>
<proteinExistence type="predicted"/>
<keyword evidence="1" id="KW-0175">Coiled coil</keyword>
<evidence type="ECO:0000313" key="4">
    <source>
        <dbReference type="EMBL" id="TBU23420.1"/>
    </source>
</evidence>
<dbReference type="Proteomes" id="UP000292957">
    <property type="component" value="Unassembled WGS sequence"/>
</dbReference>
<feature type="compositionally biased region" description="Low complexity" evidence="2">
    <location>
        <begin position="192"/>
        <end position="211"/>
    </location>
</feature>
<dbReference type="EMBL" id="ML143505">
    <property type="protein sequence ID" value="TBU23420.1"/>
    <property type="molecule type" value="Genomic_DNA"/>
</dbReference>
<feature type="coiled-coil region" evidence="1">
    <location>
        <begin position="1"/>
        <end position="35"/>
    </location>
</feature>
<accession>A0A4Q9M8I4</accession>
<dbReference type="Pfam" id="PF20411">
    <property type="entry name" value="DUF6697"/>
    <property type="match status" value="1"/>
</dbReference>
<feature type="region of interest" description="Disordered" evidence="2">
    <location>
        <begin position="163"/>
        <end position="334"/>
    </location>
</feature>
<evidence type="ECO:0000259" key="3">
    <source>
        <dbReference type="Pfam" id="PF20411"/>
    </source>
</evidence>
<protein>
    <recommendedName>
        <fullName evidence="3">DUF6697 domain-containing protein</fullName>
    </recommendedName>
</protein>
<feature type="compositionally biased region" description="Polar residues" evidence="2">
    <location>
        <begin position="100"/>
        <end position="115"/>
    </location>
</feature>
<sequence length="536" mass="59324">MADHSDEVRELKIKLQLYEAEFATQAAEIHKLRQDNVGLKAKVAYMEQKLQFVSPAAGPSNRLSQAVREAESKLTTPPLSAAGSSHEPLFIPNSDQSIGVTGNGSQSVYPSTTGLSKRRKTSPQPESMPNFMLSSRKAKGKQPEVKRQKLEIFDFVAVPPRRRSSITMTPSARLSKKKHVPSSPVPPELDDLSGLSSDSSLTSLSSNSDIPSRPRPRPAPRPQKQVTYTTRRHRPSLIPPTNVPALQEPSFDLPFPPVEVDDGRDPSYVPSRRTFSGPTASPKRPSRRQNAPSKPLSPVRPVTISDKPPASRSVPDPGTQQRPPEPPPLRRVTLLLSPPSPVVASDDRLVGLTRFNVQVSDPTLLRATVNRHRLAELYGGNAMRMCVTTSGRNFIFPTLKQNPRLSSDVGLQGLLLRANEEMEWKGDVQTVFVGLKGSHYKYMGEYRLTLGEPLSAEEYRALLPSLRRNWARSIASKSKYKAEEIAVALEDKGDKCEVAVEDVMSAYESGQERMLVWRMQCVAFDEAFLADLVSRL</sequence>
<evidence type="ECO:0000256" key="1">
    <source>
        <dbReference type="SAM" id="Coils"/>
    </source>
</evidence>
<dbReference type="OrthoDB" id="2755864at2759"/>
<name>A0A4Q9M8I4_9APHY</name>
<evidence type="ECO:0000256" key="2">
    <source>
        <dbReference type="SAM" id="MobiDB-lite"/>
    </source>
</evidence>
<gene>
    <name evidence="4" type="ORF">BD311DRAFT_82630</name>
</gene>
<feature type="domain" description="DUF6697" evidence="3">
    <location>
        <begin position="368"/>
        <end position="534"/>
    </location>
</feature>
<reference evidence="4" key="1">
    <citation type="submission" date="2019-01" db="EMBL/GenBank/DDBJ databases">
        <title>Draft genome sequences of three monokaryotic isolates of the white-rot basidiomycete fungus Dichomitus squalens.</title>
        <authorList>
            <consortium name="DOE Joint Genome Institute"/>
            <person name="Lopez S.C."/>
            <person name="Andreopoulos B."/>
            <person name="Pangilinan J."/>
            <person name="Lipzen A."/>
            <person name="Riley R."/>
            <person name="Ahrendt S."/>
            <person name="Ng V."/>
            <person name="Barry K."/>
            <person name="Daum C."/>
            <person name="Grigoriev I.V."/>
            <person name="Hilden K.S."/>
            <person name="Makela M.R."/>
            <person name="de Vries R.P."/>
        </authorList>
    </citation>
    <scope>NUCLEOTIDE SEQUENCE [LARGE SCALE GENOMIC DNA]</scope>
    <source>
        <strain evidence="4">OM18370.1</strain>
    </source>
</reference>
<organism evidence="4">
    <name type="scientific">Dichomitus squalens</name>
    <dbReference type="NCBI Taxonomy" id="114155"/>
    <lineage>
        <taxon>Eukaryota</taxon>
        <taxon>Fungi</taxon>
        <taxon>Dikarya</taxon>
        <taxon>Basidiomycota</taxon>
        <taxon>Agaricomycotina</taxon>
        <taxon>Agaricomycetes</taxon>
        <taxon>Polyporales</taxon>
        <taxon>Polyporaceae</taxon>
        <taxon>Dichomitus</taxon>
    </lineage>
</organism>